<organism evidence="2 3">
    <name type="scientific">Psychrosphaera algicola</name>
    <dbReference type="NCBI Taxonomy" id="3023714"/>
    <lineage>
        <taxon>Bacteria</taxon>
        <taxon>Pseudomonadati</taxon>
        <taxon>Pseudomonadota</taxon>
        <taxon>Gammaproteobacteria</taxon>
        <taxon>Alteromonadales</taxon>
        <taxon>Pseudoalteromonadaceae</taxon>
        <taxon>Psychrosphaera</taxon>
    </lineage>
</organism>
<evidence type="ECO:0000256" key="1">
    <source>
        <dbReference type="SAM" id="Phobius"/>
    </source>
</evidence>
<protein>
    <submittedName>
        <fullName evidence="2">DUF3087 family protein</fullName>
    </submittedName>
</protein>
<proteinExistence type="predicted"/>
<keyword evidence="1" id="KW-0472">Membrane</keyword>
<sequence>MKLLTIDKQTYRKHLNVVIAICVVSLAVLSLLISQSAIYFFTDREGSHFWLNVMGVAVAMMLIGTALKKVNQHAYMREVYYVWKLKQQINYIYRKSRKIDAAVAENNVDAITVMNFYYKACEQLYTLDDNTITINSLTKNQMNCRKKSNRSISKFPLKTINSRY</sequence>
<dbReference type="InterPro" id="IPR021438">
    <property type="entry name" value="DUF3087"/>
</dbReference>
<gene>
    <name evidence="2" type="ORF">PN838_18665</name>
</gene>
<comment type="caution">
    <text evidence="2">The sequence shown here is derived from an EMBL/GenBank/DDBJ whole genome shotgun (WGS) entry which is preliminary data.</text>
</comment>
<accession>A0ABT5FH00</accession>
<keyword evidence="3" id="KW-1185">Reference proteome</keyword>
<keyword evidence="1" id="KW-0812">Transmembrane</keyword>
<feature type="transmembrane region" description="Helical" evidence="1">
    <location>
        <begin position="47"/>
        <end position="67"/>
    </location>
</feature>
<dbReference type="EMBL" id="JAQOMS010000002">
    <property type="protein sequence ID" value="MDC2890407.1"/>
    <property type="molecule type" value="Genomic_DNA"/>
</dbReference>
<evidence type="ECO:0000313" key="3">
    <source>
        <dbReference type="Proteomes" id="UP001528411"/>
    </source>
</evidence>
<keyword evidence="1" id="KW-1133">Transmembrane helix</keyword>
<dbReference type="Proteomes" id="UP001528411">
    <property type="component" value="Unassembled WGS sequence"/>
</dbReference>
<feature type="transmembrane region" description="Helical" evidence="1">
    <location>
        <begin position="15"/>
        <end position="41"/>
    </location>
</feature>
<dbReference type="Pfam" id="PF11286">
    <property type="entry name" value="DUF3087"/>
    <property type="match status" value="1"/>
</dbReference>
<name>A0ABT5FH00_9GAMM</name>
<reference evidence="2 3" key="1">
    <citation type="submission" date="2023-01" db="EMBL/GenBank/DDBJ databases">
        <title>Psychrosphaera sp. nov., isolated from marine algae.</title>
        <authorList>
            <person name="Bayburt H."/>
            <person name="Choi B.J."/>
            <person name="Kim J.M."/>
            <person name="Choi D.G."/>
            <person name="Jeon C.O."/>
        </authorList>
    </citation>
    <scope>NUCLEOTIDE SEQUENCE [LARGE SCALE GENOMIC DNA]</scope>
    <source>
        <strain evidence="2 3">G1-22</strain>
    </source>
</reference>
<dbReference type="RefSeq" id="WP_272181614.1">
    <property type="nucleotide sequence ID" value="NZ_JAQOMS010000002.1"/>
</dbReference>
<evidence type="ECO:0000313" key="2">
    <source>
        <dbReference type="EMBL" id="MDC2890407.1"/>
    </source>
</evidence>